<dbReference type="Proteomes" id="UP000593564">
    <property type="component" value="Unassembled WGS sequence"/>
</dbReference>
<reference evidence="2" key="1">
    <citation type="journal article" date="2020" name="Nat. Commun.">
        <title>Genome assembly of wild tea tree DASZ reveals pedigree and selection history of tea varieties.</title>
        <authorList>
            <person name="Zhang W."/>
            <person name="Zhang Y."/>
            <person name="Qiu H."/>
            <person name="Guo Y."/>
            <person name="Wan H."/>
            <person name="Zhang X."/>
            <person name="Scossa F."/>
            <person name="Alseekh S."/>
            <person name="Zhang Q."/>
            <person name="Wang P."/>
            <person name="Xu L."/>
            <person name="Schmidt M.H."/>
            <person name="Jia X."/>
            <person name="Li D."/>
            <person name="Zhu A."/>
            <person name="Guo F."/>
            <person name="Chen W."/>
            <person name="Ni D."/>
            <person name="Usadel B."/>
            <person name="Fernie A.R."/>
            <person name="Wen W."/>
        </authorList>
    </citation>
    <scope>NUCLEOTIDE SEQUENCE [LARGE SCALE GENOMIC DNA]</scope>
    <source>
        <strain evidence="2">cv. G240</strain>
    </source>
</reference>
<dbReference type="EMBL" id="JACBKZ010000003">
    <property type="protein sequence ID" value="KAF5955565.1"/>
    <property type="molecule type" value="Genomic_DNA"/>
</dbReference>
<sequence>MMAYEQGTNSIANGKEVEIIWRNSMIRVANTTIYRSQRNDSLKNICQKILVQFDEKIKIEFARLKLGTVVHVEEDQAVQCDTTNMSVLDPPHARLKGVQNTRLKAHFEKPSSTSREKLFLLYIYIWIHA</sequence>
<evidence type="ECO:0000313" key="2">
    <source>
        <dbReference type="Proteomes" id="UP000593564"/>
    </source>
</evidence>
<comment type="caution">
    <text evidence="1">The sequence shown here is derived from an EMBL/GenBank/DDBJ whole genome shotgun (WGS) entry which is preliminary data.</text>
</comment>
<reference evidence="1 2" key="2">
    <citation type="submission" date="2020-07" db="EMBL/GenBank/DDBJ databases">
        <title>Genome assembly of wild tea tree DASZ reveals pedigree and selection history of tea varieties.</title>
        <authorList>
            <person name="Zhang W."/>
        </authorList>
    </citation>
    <scope>NUCLEOTIDE SEQUENCE [LARGE SCALE GENOMIC DNA]</scope>
    <source>
        <strain evidence="2">cv. G240</strain>
        <tissue evidence="1">Leaf</tissue>
    </source>
</reference>
<dbReference type="AlphaFoldDB" id="A0A7J7HSR5"/>
<name>A0A7J7HSR5_CAMSI</name>
<organism evidence="1 2">
    <name type="scientific">Camellia sinensis</name>
    <name type="common">Tea plant</name>
    <name type="synonym">Thea sinensis</name>
    <dbReference type="NCBI Taxonomy" id="4442"/>
    <lineage>
        <taxon>Eukaryota</taxon>
        <taxon>Viridiplantae</taxon>
        <taxon>Streptophyta</taxon>
        <taxon>Embryophyta</taxon>
        <taxon>Tracheophyta</taxon>
        <taxon>Spermatophyta</taxon>
        <taxon>Magnoliopsida</taxon>
        <taxon>eudicotyledons</taxon>
        <taxon>Gunneridae</taxon>
        <taxon>Pentapetalae</taxon>
        <taxon>asterids</taxon>
        <taxon>Ericales</taxon>
        <taxon>Theaceae</taxon>
        <taxon>Camellia</taxon>
    </lineage>
</organism>
<protein>
    <submittedName>
        <fullName evidence="1">Uncharacterized protein</fullName>
    </submittedName>
</protein>
<gene>
    <name evidence="1" type="ORF">HYC85_008421</name>
</gene>
<proteinExistence type="predicted"/>
<keyword evidence="2" id="KW-1185">Reference proteome</keyword>
<accession>A0A7J7HSR5</accession>
<evidence type="ECO:0000313" key="1">
    <source>
        <dbReference type="EMBL" id="KAF5955565.1"/>
    </source>
</evidence>